<feature type="compositionally biased region" description="Polar residues" evidence="1">
    <location>
        <begin position="383"/>
        <end position="421"/>
    </location>
</feature>
<evidence type="ECO:0000313" key="2">
    <source>
        <dbReference type="EMBL" id="EGT45732.1"/>
    </source>
</evidence>
<dbReference type="OMA" id="HSNSGFR"/>
<feature type="region of interest" description="Disordered" evidence="1">
    <location>
        <begin position="611"/>
        <end position="753"/>
    </location>
</feature>
<feature type="compositionally biased region" description="Low complexity" evidence="1">
    <location>
        <begin position="265"/>
        <end position="278"/>
    </location>
</feature>
<feature type="compositionally biased region" description="Low complexity" evidence="1">
    <location>
        <begin position="346"/>
        <end position="372"/>
    </location>
</feature>
<feature type="compositionally biased region" description="Polar residues" evidence="1">
    <location>
        <begin position="163"/>
        <end position="178"/>
    </location>
</feature>
<gene>
    <name evidence="2" type="ORF">CAEBREN_17190</name>
</gene>
<dbReference type="EMBL" id="GL379789">
    <property type="protein sequence ID" value="EGT45732.1"/>
    <property type="molecule type" value="Genomic_DNA"/>
</dbReference>
<feature type="compositionally biased region" description="Basic and acidic residues" evidence="1">
    <location>
        <begin position="587"/>
        <end position="599"/>
    </location>
</feature>
<dbReference type="AlphaFoldDB" id="G0MBZ4"/>
<feature type="compositionally biased region" description="Basic and acidic residues" evidence="1">
    <location>
        <begin position="528"/>
        <end position="538"/>
    </location>
</feature>
<keyword evidence="3" id="KW-1185">Reference proteome</keyword>
<feature type="compositionally biased region" description="Polar residues" evidence="1">
    <location>
        <begin position="222"/>
        <end position="237"/>
    </location>
</feature>
<proteinExistence type="predicted"/>
<organism evidence="3">
    <name type="scientific">Caenorhabditis brenneri</name>
    <name type="common">Nematode worm</name>
    <dbReference type="NCBI Taxonomy" id="135651"/>
    <lineage>
        <taxon>Eukaryota</taxon>
        <taxon>Metazoa</taxon>
        <taxon>Ecdysozoa</taxon>
        <taxon>Nematoda</taxon>
        <taxon>Chromadorea</taxon>
        <taxon>Rhabditida</taxon>
        <taxon>Rhabditina</taxon>
        <taxon>Rhabditomorpha</taxon>
        <taxon>Rhabditoidea</taxon>
        <taxon>Rhabditidae</taxon>
        <taxon>Peloderinae</taxon>
        <taxon>Caenorhabditis</taxon>
    </lineage>
</organism>
<feature type="compositionally biased region" description="Gly residues" evidence="1">
    <location>
        <begin position="253"/>
        <end position="264"/>
    </location>
</feature>
<name>G0MBZ4_CAEBE</name>
<feature type="compositionally biased region" description="Low complexity" evidence="1">
    <location>
        <begin position="622"/>
        <end position="639"/>
    </location>
</feature>
<evidence type="ECO:0000256" key="1">
    <source>
        <dbReference type="SAM" id="MobiDB-lite"/>
    </source>
</evidence>
<evidence type="ECO:0000313" key="3">
    <source>
        <dbReference type="Proteomes" id="UP000008068"/>
    </source>
</evidence>
<feature type="compositionally biased region" description="Low complexity" evidence="1">
    <location>
        <begin position="690"/>
        <end position="706"/>
    </location>
</feature>
<accession>G0MBZ4</accession>
<feature type="compositionally biased region" description="Acidic residues" evidence="1">
    <location>
        <begin position="743"/>
        <end position="753"/>
    </location>
</feature>
<feature type="compositionally biased region" description="Pro residues" evidence="1">
    <location>
        <begin position="721"/>
        <end position="731"/>
    </location>
</feature>
<sequence>MLNQVQHVELNPIQEFLRGKDYEQKKQYFICTLPNESGKCGHFGTFSDLISHSAQHWHCHMFVCQVCSRQIYEYNEIYRHTDPANQQPCRASARQMTLNTSNRFGFVDLWKSRNVFISAISKGEYQRLKAMKKTGGGGRNTTSTPMYEEEDGEVLEVEDQFGYDNNNYNHKPQNQVNRNFGGGSGRNANLEPLGTQRRSSRVRFDDESPSRGPPGINPRGAYQNQRSQSRAPNSDYNNPPRGDYQNQQNRGRAGFGNANGGGGNSYNNSWNNRNSNGGDASNPRNRNKSRGREGSGDFGGGSAIRNRSPSDDFRTPSNRQPYADRRAIHSNPPDPRMNQGADSIYRNQNNNNRSPPPSGGRSSNNSSMFRSPTPSPAKRPESHSNSGFRSPTQSPAKRSESHSNSGFRSPTPSQNEPGSSNPQYSRSPPDYSRPPPPLSTRGAHRSPPPPRKNSATRNLRNPQQPAYRSPSPPRSEINPPAVHRSPVPQDEEGFRVYCSPPPQETPAATTGRPMTRSQLAAAGASQEPHGKATTDALKRKSAPIRTEESEERSGTIDLAIKKPDEMVRQRRSSINYRSISRGRSVSKGRDGSDDDQMKEIEKTRALYQIQGKSNVKVLHNTSRMSSLLSNPISSSSAKSRTNSLPPKKTAKLDRLRASILASTQEPEPPRTPLSTTFRHESVDNIPLPSPVSVSTTPPGTPGPSSSYSNPLKRLSTYRTPSPQPVPPPSCPPGISKRPRTQSEDDEDDVEIID</sequence>
<dbReference type="InParanoid" id="G0MBZ4"/>
<feature type="compositionally biased region" description="Basic and acidic residues" evidence="1">
    <location>
        <begin position="545"/>
        <end position="568"/>
    </location>
</feature>
<feature type="region of interest" description="Disordered" evidence="1">
    <location>
        <begin position="131"/>
        <end position="599"/>
    </location>
</feature>
<dbReference type="HOGENOM" id="CLU_369723_0_0_1"/>
<feature type="compositionally biased region" description="Low complexity" evidence="1">
    <location>
        <begin position="572"/>
        <end position="583"/>
    </location>
</feature>
<protein>
    <submittedName>
        <fullName evidence="2">Uncharacterized protein</fullName>
    </submittedName>
</protein>
<feature type="compositionally biased region" description="Acidic residues" evidence="1">
    <location>
        <begin position="147"/>
        <end position="161"/>
    </location>
</feature>
<reference evidence="3" key="1">
    <citation type="submission" date="2011-07" db="EMBL/GenBank/DDBJ databases">
        <authorList>
            <consortium name="Caenorhabditis brenneri Sequencing and Analysis Consortium"/>
            <person name="Wilson R.K."/>
        </authorList>
    </citation>
    <scope>NUCLEOTIDE SEQUENCE [LARGE SCALE GENOMIC DNA]</scope>
    <source>
        <strain evidence="3">PB2801</strain>
    </source>
</reference>
<dbReference type="Proteomes" id="UP000008068">
    <property type="component" value="Unassembled WGS sequence"/>
</dbReference>
<feature type="compositionally biased region" description="Polar residues" evidence="1">
    <location>
        <begin position="453"/>
        <end position="466"/>
    </location>
</feature>
<dbReference type="eggNOG" id="ENOG502TJ2P">
    <property type="taxonomic scope" value="Eukaryota"/>
</dbReference>